<name>A0A5E6SCU6_PSEFL</name>
<sequence>MTDIKNSFLATLSLTGKPLVILQHKLEHLLSDGNLSPEQHDKFSESLGREFVRKLITVTEPGSIEPLTLYFRRDSDNYTIFIRSPISFRSNTLSMEYAAREMIAYNGHPPTRFHLIQDGREVTLTDLSDNNPQIGLFSHSKEINIKAVSHTPVFEHFTDLPSRIDGQTVEFDLNILERNVAPLP</sequence>
<gene>
    <name evidence="1" type="ORF">PS662_02200</name>
</gene>
<reference evidence="1 2" key="1">
    <citation type="submission" date="2019-09" db="EMBL/GenBank/DDBJ databases">
        <authorList>
            <person name="Chandra G."/>
            <person name="Truman W A."/>
        </authorList>
    </citation>
    <scope>NUCLEOTIDE SEQUENCE [LARGE SCALE GENOMIC DNA]</scope>
    <source>
        <strain evidence="1">PS662</strain>
    </source>
</reference>
<accession>A0A5E6SCU6</accession>
<organism evidence="1 2">
    <name type="scientific">Pseudomonas fluorescens</name>
    <dbReference type="NCBI Taxonomy" id="294"/>
    <lineage>
        <taxon>Bacteria</taxon>
        <taxon>Pseudomonadati</taxon>
        <taxon>Pseudomonadota</taxon>
        <taxon>Gammaproteobacteria</taxon>
        <taxon>Pseudomonadales</taxon>
        <taxon>Pseudomonadaceae</taxon>
        <taxon>Pseudomonas</taxon>
    </lineage>
</organism>
<evidence type="ECO:0000313" key="1">
    <source>
        <dbReference type="EMBL" id="VVM78649.1"/>
    </source>
</evidence>
<dbReference type="EMBL" id="CABVHK010000006">
    <property type="protein sequence ID" value="VVM78649.1"/>
    <property type="molecule type" value="Genomic_DNA"/>
</dbReference>
<evidence type="ECO:0000313" key="2">
    <source>
        <dbReference type="Proteomes" id="UP000326953"/>
    </source>
</evidence>
<dbReference type="RefSeq" id="WP_150711018.1">
    <property type="nucleotide sequence ID" value="NZ_CABVHK010000006.1"/>
</dbReference>
<protein>
    <submittedName>
        <fullName evidence="1">Uncharacterized protein</fullName>
    </submittedName>
</protein>
<dbReference type="Proteomes" id="UP000326953">
    <property type="component" value="Unassembled WGS sequence"/>
</dbReference>
<dbReference type="OrthoDB" id="7033678at2"/>
<proteinExistence type="predicted"/>
<dbReference type="AlphaFoldDB" id="A0A5E6SCU6"/>